<dbReference type="PANTHER" id="PTHR22901:SF0">
    <property type="entry name" value="SIALATE O-ACETYLESTERASE"/>
    <property type="match status" value="1"/>
</dbReference>
<accession>A0ABV6B8S6</accession>
<feature type="chain" id="PRO_5046162226" evidence="2">
    <location>
        <begin position="21"/>
        <end position="639"/>
    </location>
</feature>
<organism evidence="4 5">
    <name type="scientific">Rheinheimera tilapiae</name>
    <dbReference type="NCBI Taxonomy" id="875043"/>
    <lineage>
        <taxon>Bacteria</taxon>
        <taxon>Pseudomonadati</taxon>
        <taxon>Pseudomonadota</taxon>
        <taxon>Gammaproteobacteria</taxon>
        <taxon>Chromatiales</taxon>
        <taxon>Chromatiaceae</taxon>
        <taxon>Rheinheimera</taxon>
    </lineage>
</organism>
<evidence type="ECO:0000313" key="5">
    <source>
        <dbReference type="Proteomes" id="UP001589813"/>
    </source>
</evidence>
<dbReference type="InterPro" id="IPR008979">
    <property type="entry name" value="Galactose-bd-like_sf"/>
</dbReference>
<keyword evidence="2" id="KW-0732">Signal</keyword>
<dbReference type="Gene3D" id="2.60.40.10">
    <property type="entry name" value="Immunoglobulins"/>
    <property type="match status" value="1"/>
</dbReference>
<evidence type="ECO:0000259" key="3">
    <source>
        <dbReference type="Pfam" id="PF03629"/>
    </source>
</evidence>
<gene>
    <name evidence="4" type="ORF">ACFFJP_03075</name>
</gene>
<feature type="signal peptide" evidence="2">
    <location>
        <begin position="1"/>
        <end position="20"/>
    </location>
</feature>
<name>A0ABV6B8S6_9GAMM</name>
<dbReference type="RefSeq" id="WP_377240404.1">
    <property type="nucleotide sequence ID" value="NZ_JBHLXP010000001.1"/>
</dbReference>
<dbReference type="SUPFAM" id="SSF52266">
    <property type="entry name" value="SGNH hydrolase"/>
    <property type="match status" value="1"/>
</dbReference>
<keyword evidence="5" id="KW-1185">Reference proteome</keyword>
<dbReference type="Pfam" id="PF03629">
    <property type="entry name" value="SASA"/>
    <property type="match status" value="1"/>
</dbReference>
<comment type="caution">
    <text evidence="4">The sequence shown here is derived from an EMBL/GenBank/DDBJ whole genome shotgun (WGS) entry which is preliminary data.</text>
</comment>
<evidence type="ECO:0000256" key="2">
    <source>
        <dbReference type="SAM" id="SignalP"/>
    </source>
</evidence>
<dbReference type="InterPro" id="IPR036514">
    <property type="entry name" value="SGNH_hydro_sf"/>
</dbReference>
<sequence length="639" mass="70868">MPKLFLSALLTLFIAAPLQADIRLPKLISDHLVLQSGQPLPLWGYAAPGEQVTVRLNDSAAGTVTTDANGRWQLTLPPQVAGGPHLLEFQGQNLFKVQDVYFGDVFVASGQSNMELTMARLEEAYPADLLSANYPLIRQFNVPQRYDFKASQQDLSEGQWLVASPKTIQHFSALAFYFARDLQAHSKTAIGIYNAALGGSPVESWLDESTLKQFPDAYQLAQIYKSDALIRDIEAADQAKNARWYGDLHKNDAGLHAKTPWYSPALDDSKWADFTVPGFRQDAFTGVWWLRKTIRLTAEQAAQARILRLGSIVDAEEVYVNGSQIGNTTYMYPPRRYPLPQGLLQAGDNLIAVRVTVTNGAQNRSGFIPDKPYWLGTDSNKFDLTGQWKMQTSTPAKALPMDAFIRWKPLGLYNAMIAPLQTLPVKAVLWYQGESNVGAYQHYEQRFRAMIRQWRAQWQQPELPFLYVQLANFLPKQSNPLQSSWAGLREAQAAVLTEPKTAMVVAIDTGEWNDIHPVDKRTLSSRMALAARAVVYGENIAYRGPVLQSLQQQGASLLLSFSHSEQGLVLKPGKAFAIAGADGQFVWAEVALENGQIRLSHPQVPAPTQVRYGHADNPDAVLYNSAGLPASPFSARLAE</sequence>
<dbReference type="PANTHER" id="PTHR22901">
    <property type="entry name" value="SIALATE O-ACETYLESTERASE"/>
    <property type="match status" value="1"/>
</dbReference>
<evidence type="ECO:0000313" key="4">
    <source>
        <dbReference type="EMBL" id="MFC0047271.1"/>
    </source>
</evidence>
<protein>
    <submittedName>
        <fullName evidence="4">Sialate O-acetylesterase</fullName>
    </submittedName>
</protein>
<dbReference type="InterPro" id="IPR013783">
    <property type="entry name" value="Ig-like_fold"/>
</dbReference>
<keyword evidence="1" id="KW-0378">Hydrolase</keyword>
<dbReference type="Proteomes" id="UP001589813">
    <property type="component" value="Unassembled WGS sequence"/>
</dbReference>
<dbReference type="EMBL" id="JBHLXP010000001">
    <property type="protein sequence ID" value="MFC0047271.1"/>
    <property type="molecule type" value="Genomic_DNA"/>
</dbReference>
<proteinExistence type="predicted"/>
<dbReference type="Gene3D" id="2.60.120.260">
    <property type="entry name" value="Galactose-binding domain-like"/>
    <property type="match status" value="1"/>
</dbReference>
<dbReference type="SUPFAM" id="SSF49785">
    <property type="entry name" value="Galactose-binding domain-like"/>
    <property type="match status" value="1"/>
</dbReference>
<feature type="domain" description="Sialate O-acetylesterase" evidence="3">
    <location>
        <begin position="407"/>
        <end position="514"/>
    </location>
</feature>
<dbReference type="InterPro" id="IPR039329">
    <property type="entry name" value="SIAE"/>
</dbReference>
<evidence type="ECO:0000256" key="1">
    <source>
        <dbReference type="ARBA" id="ARBA00022801"/>
    </source>
</evidence>
<dbReference type="Gene3D" id="3.40.50.1110">
    <property type="entry name" value="SGNH hydrolase"/>
    <property type="match status" value="2"/>
</dbReference>
<reference evidence="4 5" key="1">
    <citation type="submission" date="2024-09" db="EMBL/GenBank/DDBJ databases">
        <authorList>
            <person name="Sun Q."/>
            <person name="Mori K."/>
        </authorList>
    </citation>
    <scope>NUCLEOTIDE SEQUENCE [LARGE SCALE GENOMIC DNA]</scope>
    <source>
        <strain evidence="4 5">KCTC 23315</strain>
    </source>
</reference>
<dbReference type="InterPro" id="IPR005181">
    <property type="entry name" value="SASA"/>
</dbReference>